<dbReference type="InterPro" id="IPR035994">
    <property type="entry name" value="Nucleoside_phosphorylase_sf"/>
</dbReference>
<feature type="domain" description="DUF7069" evidence="5">
    <location>
        <begin position="568"/>
        <end position="636"/>
    </location>
</feature>
<dbReference type="SUPFAM" id="SSF53167">
    <property type="entry name" value="Purine and uridine phosphorylases"/>
    <property type="match status" value="1"/>
</dbReference>
<dbReference type="Pfam" id="PF00023">
    <property type="entry name" value="Ank"/>
    <property type="match status" value="1"/>
</dbReference>
<dbReference type="AlphaFoldDB" id="A0A366S634"/>
<feature type="repeat" description="ANK" evidence="3">
    <location>
        <begin position="984"/>
        <end position="1016"/>
    </location>
</feature>
<organism evidence="7 8">
    <name type="scientific">Fusarium coffeatum</name>
    <dbReference type="NCBI Taxonomy" id="231269"/>
    <lineage>
        <taxon>Eukaryota</taxon>
        <taxon>Fungi</taxon>
        <taxon>Dikarya</taxon>
        <taxon>Ascomycota</taxon>
        <taxon>Pezizomycotina</taxon>
        <taxon>Sordariomycetes</taxon>
        <taxon>Hypocreomycetidae</taxon>
        <taxon>Hypocreales</taxon>
        <taxon>Nectriaceae</taxon>
        <taxon>Fusarium</taxon>
        <taxon>Fusarium incarnatum-equiseti species complex</taxon>
    </lineage>
</organism>
<evidence type="ECO:0000259" key="6">
    <source>
        <dbReference type="Pfam" id="PF24883"/>
    </source>
</evidence>
<evidence type="ECO:0000259" key="5">
    <source>
        <dbReference type="Pfam" id="PF23239"/>
    </source>
</evidence>
<dbReference type="PRINTS" id="PR01415">
    <property type="entry name" value="ANKYRIN"/>
</dbReference>
<dbReference type="SMART" id="SM00248">
    <property type="entry name" value="ANK"/>
    <property type="match status" value="10"/>
</dbReference>
<evidence type="ECO:0000259" key="4">
    <source>
        <dbReference type="Pfam" id="PF22939"/>
    </source>
</evidence>
<dbReference type="PROSITE" id="PS50297">
    <property type="entry name" value="ANK_REP_REGION"/>
    <property type="match status" value="8"/>
</dbReference>
<dbReference type="Gene3D" id="3.40.50.300">
    <property type="entry name" value="P-loop containing nucleotide triphosphate hydrolases"/>
    <property type="match status" value="1"/>
</dbReference>
<reference evidence="7 8" key="1">
    <citation type="submission" date="2018-06" db="EMBL/GenBank/DDBJ databases">
        <title>Fusarium incarnatum-equiseti species complex species 28.</title>
        <authorList>
            <person name="Gardiner D.M."/>
        </authorList>
    </citation>
    <scope>NUCLEOTIDE SEQUENCE [LARGE SCALE GENOMIC DNA]</scope>
    <source>
        <strain evidence="7 8">FIESC_28</strain>
    </source>
</reference>
<dbReference type="PANTHER" id="PTHR24198:SF165">
    <property type="entry name" value="ANKYRIN REPEAT-CONTAINING PROTEIN-RELATED"/>
    <property type="match status" value="1"/>
</dbReference>
<dbReference type="Pfam" id="PF12796">
    <property type="entry name" value="Ank_2"/>
    <property type="match status" value="2"/>
</dbReference>
<feature type="repeat" description="ANK" evidence="3">
    <location>
        <begin position="1017"/>
        <end position="1049"/>
    </location>
</feature>
<sequence length="1258" mass="141252">MSDPQKYTVGWICAITTEFVAAQAFFDKKHDNIKVAADKDNNNYAMGEIGEHNVVMAVLPKSEYGTTSAATVARDMVRSFPNIRFGLMVGIGGGAPSAKHDIRLGDVVHAFEATGSLNEPPQLLLTALSGLETEYELEGHRLSDNIEKVLEERPRLRKKYSRPHPDTDRLYRSDIVHPGSDACGNVCSSDPACLVNRERRGDEEDDPAIHYGLIASANQLMKDAIARDQLAASMDVLCFEMEAAGLMNHFPCLVIRGICDYSDSHKNKQWQGFAAMMAAAYAKDIFYQIVPDRVKVERKVSDILSGFQAIAQEHRDVSKEHHDIAKEQLQAQKDVAKVRLSEEQQRCHQLFRLTNGSKGTTYEWYKGRVEERIEGTCMWFLKHDDFQTWLKQESGPLLVSADPGCGKSVLAKYLIDYGLPRSTTICYFFFKDQDQNTVRQALCALLHQLFSLKPSLIKHAIPQFRNDGQGLINSTESLWKVLRNVIRDPQAGPVTVVLDTLDECAESEFADLMRNVENQFRSNRLDGRGKLKYLLTSRPYNQILSKFRVLLDAFPNIHIPGEEESETISQEANHVIKYRINQLATEKRLRDETKNHLEKKLQETTHRTYLWVHLVFDYLQKHDFKKTGKGIESAVATLPTSINEAYEQILNKANKDPMVPKVLSIVLAASRPLTLSEMNIAVNIDDKCQSIDDLDLEEEEDFKVRLRSWCGLFVSIHRDSIYFLHQTAREFLLADSVSPRTVSPEPHWYHFFTARHAHTVLARLCVLYLSSFNSEVSPLTDTDGETRHHDGRYLFLDYSAETWGVHFRRADFNDDDAAIPLALRICDTGSKSCLVWFSIYWEATYMRSAPCFTDLMIASYYGHRAIVKLLIDKGAKIEAEDGHGRTPLWWAACNGHETTVKLLLDKGADVKAEDWDNCQTPLLWATYNGHEAIVKLLLDRGAEVEAKDGHSHTPLSLATANGHGATVKLLLDRGAEIEVNNNRYDHTPLSLAARSGYEATIKLLLDKGVETEAKDKHGLTPLLWAANNGHKATVKLLLDRGAEIDTKERKHGQTPLSLAAEGEYEAIVKLLLVKADARTEDSVGRTPLLFAAKHGHDDVAMALIRHGSINLDQEDRYGSTPLSIAIRNSCTEIVNMLLATGQVSFRSQDRFGRTPWYWAIRCGNTEIHDVLLDYAEKAGVAVSKNDGEVIEESFISSDGTSGWCDVCTLSISEDVVSYECKVCNGGDFDICLGCYKIGGRCLGDDHENIESLPTQTEH</sequence>
<feature type="repeat" description="ANK" evidence="3">
    <location>
        <begin position="1083"/>
        <end position="1108"/>
    </location>
</feature>
<dbReference type="InterPro" id="IPR054471">
    <property type="entry name" value="GPIID_WHD"/>
</dbReference>
<dbReference type="PROSITE" id="PS50088">
    <property type="entry name" value="ANK_REPEAT"/>
    <property type="match status" value="8"/>
</dbReference>
<comment type="caution">
    <text evidence="7">The sequence shown here is derived from an EMBL/GenBank/DDBJ whole genome shotgun (WGS) entry which is preliminary data.</text>
</comment>
<dbReference type="SUPFAM" id="SSF48403">
    <property type="entry name" value="Ankyrin repeat"/>
    <property type="match status" value="1"/>
</dbReference>
<feature type="domain" description="GPI inositol-deacylase winged helix" evidence="4">
    <location>
        <begin position="659"/>
        <end position="737"/>
    </location>
</feature>
<keyword evidence="1" id="KW-0677">Repeat</keyword>
<evidence type="ECO:0000313" key="7">
    <source>
        <dbReference type="EMBL" id="RBR24095.1"/>
    </source>
</evidence>
<evidence type="ECO:0000256" key="1">
    <source>
        <dbReference type="ARBA" id="ARBA00022737"/>
    </source>
</evidence>
<dbReference type="Pfam" id="PF13857">
    <property type="entry name" value="Ank_5"/>
    <property type="match status" value="1"/>
</dbReference>
<feature type="repeat" description="ANK" evidence="3">
    <location>
        <begin position="883"/>
        <end position="915"/>
    </location>
</feature>
<dbReference type="PANTHER" id="PTHR24198">
    <property type="entry name" value="ANKYRIN REPEAT AND PROTEIN KINASE DOMAIN-CONTAINING PROTEIN"/>
    <property type="match status" value="1"/>
</dbReference>
<feature type="domain" description="Nephrocystin 3-like N-terminal" evidence="6">
    <location>
        <begin position="375"/>
        <end position="538"/>
    </location>
</feature>
<dbReference type="SUPFAM" id="SSF52540">
    <property type="entry name" value="P-loop containing nucleoside triphosphate hydrolases"/>
    <property type="match status" value="1"/>
</dbReference>
<dbReference type="InterPro" id="IPR002110">
    <property type="entry name" value="Ankyrin_rpt"/>
</dbReference>
<dbReference type="Pfam" id="PF23239">
    <property type="entry name" value="DUF7069"/>
    <property type="match status" value="1"/>
</dbReference>
<dbReference type="RefSeq" id="XP_031018686.1">
    <property type="nucleotide sequence ID" value="XM_031157243.1"/>
</dbReference>
<feature type="repeat" description="ANK" evidence="3">
    <location>
        <begin position="917"/>
        <end position="949"/>
    </location>
</feature>
<protein>
    <submittedName>
        <fullName evidence="7">Uncharacterized protein</fullName>
    </submittedName>
</protein>
<evidence type="ECO:0000256" key="2">
    <source>
        <dbReference type="ARBA" id="ARBA00023043"/>
    </source>
</evidence>
<proteinExistence type="predicted"/>
<keyword evidence="8" id="KW-1185">Reference proteome</keyword>
<feature type="repeat" description="ANK" evidence="3">
    <location>
        <begin position="853"/>
        <end position="882"/>
    </location>
</feature>
<name>A0A366S634_9HYPO</name>
<dbReference type="Pfam" id="PF22939">
    <property type="entry name" value="WHD_GPIID"/>
    <property type="match status" value="1"/>
</dbReference>
<feature type="repeat" description="ANK" evidence="3">
    <location>
        <begin position="950"/>
        <end position="982"/>
    </location>
</feature>
<gene>
    <name evidence="7" type="ORF">FIESC28_03094</name>
</gene>
<dbReference type="EMBL" id="QKXC01000063">
    <property type="protein sequence ID" value="RBR24095.1"/>
    <property type="molecule type" value="Genomic_DNA"/>
</dbReference>
<keyword evidence="2 3" id="KW-0040">ANK repeat</keyword>
<dbReference type="GO" id="GO:0003824">
    <property type="term" value="F:catalytic activity"/>
    <property type="evidence" value="ECO:0007669"/>
    <property type="project" value="InterPro"/>
</dbReference>
<evidence type="ECO:0000256" key="3">
    <source>
        <dbReference type="PROSITE-ProRule" id="PRU00023"/>
    </source>
</evidence>
<dbReference type="InterPro" id="IPR036770">
    <property type="entry name" value="Ankyrin_rpt-contain_sf"/>
</dbReference>
<accession>A0A366S634</accession>
<evidence type="ECO:0000313" key="8">
    <source>
        <dbReference type="Proteomes" id="UP000253153"/>
    </source>
</evidence>
<dbReference type="InterPro" id="IPR056884">
    <property type="entry name" value="NPHP3-like_N"/>
</dbReference>
<dbReference type="Proteomes" id="UP000253153">
    <property type="component" value="Unassembled WGS sequence"/>
</dbReference>
<dbReference type="Gene3D" id="3.40.50.1580">
    <property type="entry name" value="Nucleoside phosphorylase domain"/>
    <property type="match status" value="1"/>
</dbReference>
<feature type="repeat" description="ANK" evidence="3">
    <location>
        <begin position="1117"/>
        <end position="1141"/>
    </location>
</feature>
<dbReference type="GeneID" id="41992539"/>
<dbReference type="GO" id="GO:0009116">
    <property type="term" value="P:nucleoside metabolic process"/>
    <property type="evidence" value="ECO:0007669"/>
    <property type="project" value="InterPro"/>
</dbReference>
<dbReference type="InterPro" id="IPR055497">
    <property type="entry name" value="DUF7069"/>
</dbReference>
<dbReference type="Pfam" id="PF24883">
    <property type="entry name" value="NPHP3_N"/>
    <property type="match status" value="1"/>
</dbReference>
<dbReference type="OrthoDB" id="163438at2759"/>
<dbReference type="InterPro" id="IPR027417">
    <property type="entry name" value="P-loop_NTPase"/>
</dbReference>
<dbReference type="Gene3D" id="1.25.40.20">
    <property type="entry name" value="Ankyrin repeat-containing domain"/>
    <property type="match status" value="2"/>
</dbReference>